<keyword evidence="1" id="KW-0378">Hydrolase</keyword>
<dbReference type="InterPro" id="IPR006683">
    <property type="entry name" value="Thioestr_dom"/>
</dbReference>
<dbReference type="Proteomes" id="UP000179616">
    <property type="component" value="Unassembled WGS sequence"/>
</dbReference>
<evidence type="ECO:0000256" key="1">
    <source>
        <dbReference type="ARBA" id="ARBA00022801"/>
    </source>
</evidence>
<comment type="caution">
    <text evidence="3">The sequence shown here is derived from an EMBL/GenBank/DDBJ whole genome shotgun (WGS) entry which is preliminary data.</text>
</comment>
<dbReference type="Gene3D" id="3.10.129.10">
    <property type="entry name" value="Hotdog Thioesterase"/>
    <property type="match status" value="1"/>
</dbReference>
<proteinExistence type="predicted"/>
<accession>A0A1S1LAU5</accession>
<protein>
    <submittedName>
        <fullName evidence="3">Competence protein ComA</fullName>
    </submittedName>
</protein>
<name>A0A1S1LAU5_9MYCO</name>
<dbReference type="Pfam" id="PF03061">
    <property type="entry name" value="4HBT"/>
    <property type="match status" value="1"/>
</dbReference>
<dbReference type="CDD" id="cd03443">
    <property type="entry name" value="PaaI_thioesterase"/>
    <property type="match status" value="1"/>
</dbReference>
<evidence type="ECO:0000313" key="4">
    <source>
        <dbReference type="Proteomes" id="UP000179616"/>
    </source>
</evidence>
<dbReference type="AlphaFoldDB" id="A0A1S1LAU5"/>
<dbReference type="GeneID" id="57166242"/>
<organism evidence="3 4">
    <name type="scientific">Mycobacteroides franklinii</name>
    <dbReference type="NCBI Taxonomy" id="948102"/>
    <lineage>
        <taxon>Bacteria</taxon>
        <taxon>Bacillati</taxon>
        <taxon>Actinomycetota</taxon>
        <taxon>Actinomycetes</taxon>
        <taxon>Mycobacteriales</taxon>
        <taxon>Mycobacteriaceae</taxon>
        <taxon>Mycobacteroides</taxon>
    </lineage>
</organism>
<dbReference type="PANTHER" id="PTHR43240:SF8">
    <property type="entry name" value="PHENYLACETIC ACID DEGRADATION-RELATED PROTEIN"/>
    <property type="match status" value="1"/>
</dbReference>
<dbReference type="EMBL" id="MLIK01000004">
    <property type="protein sequence ID" value="OHU31129.1"/>
    <property type="molecule type" value="Genomic_DNA"/>
</dbReference>
<gene>
    <name evidence="3" type="ORF">BKG76_05460</name>
</gene>
<dbReference type="PANTHER" id="PTHR43240">
    <property type="entry name" value="1,4-DIHYDROXY-2-NAPHTHOYL-COA THIOESTERASE 1"/>
    <property type="match status" value="1"/>
</dbReference>
<reference evidence="3 4" key="1">
    <citation type="submission" date="2016-10" db="EMBL/GenBank/DDBJ databases">
        <title>Evaluation of Human, Veterinary and Environmental Mycobacterium chelonae Isolates by Core Genome Phylogenomic Analysis, Targeted Gene Comparison, and Anti-microbial Susceptibility Patterns: A Tale of Mistaken Identities.</title>
        <authorList>
            <person name="Fogelson S.B."/>
            <person name="Camus A.C."/>
            <person name="Lorenz W."/>
            <person name="Vasireddy R."/>
            <person name="Vasireddy S."/>
            <person name="Smith T."/>
            <person name="Brown-Elliott B.A."/>
            <person name="Wallace R.J.Jr."/>
            <person name="Hasan N.A."/>
            <person name="Reischl U."/>
            <person name="Sanchez S."/>
        </authorList>
    </citation>
    <scope>NUCLEOTIDE SEQUENCE [LARGE SCALE GENOMIC DNA]</scope>
    <source>
        <strain evidence="3 4">1559</strain>
    </source>
</reference>
<evidence type="ECO:0000313" key="3">
    <source>
        <dbReference type="EMBL" id="OHU31129.1"/>
    </source>
</evidence>
<dbReference type="GO" id="GO:0005829">
    <property type="term" value="C:cytosol"/>
    <property type="evidence" value="ECO:0007669"/>
    <property type="project" value="TreeGrafter"/>
</dbReference>
<dbReference type="InterPro" id="IPR029069">
    <property type="entry name" value="HotDog_dom_sf"/>
</dbReference>
<dbReference type="SUPFAM" id="SSF54637">
    <property type="entry name" value="Thioesterase/thiol ester dehydrase-isomerase"/>
    <property type="match status" value="1"/>
</dbReference>
<dbReference type="STRING" id="948102.BKG76_05460"/>
<evidence type="ECO:0000259" key="2">
    <source>
        <dbReference type="Pfam" id="PF03061"/>
    </source>
</evidence>
<dbReference type="RefSeq" id="WP_070936547.1">
    <property type="nucleotide sequence ID" value="NZ_MLIK01000004.1"/>
</dbReference>
<sequence length="132" mass="13947">MTSERLPTDQFPGFLGIESVSYADSTVTAQLPIRPELFAPNGFVHAAAIVGLADTLCGYGCLASLPEGATGFTTVELKTNFLGAAREGTLTGTAVAVHRGRSTQLWDATVTSDDGRTVALFRCTQLVLWPRG</sequence>
<dbReference type="InterPro" id="IPR003736">
    <property type="entry name" value="PAAI_dom"/>
</dbReference>
<dbReference type="GO" id="GO:0061522">
    <property type="term" value="F:1,4-dihydroxy-2-naphthoyl-CoA thioesterase activity"/>
    <property type="evidence" value="ECO:0007669"/>
    <property type="project" value="TreeGrafter"/>
</dbReference>
<dbReference type="OrthoDB" id="9813282at2"/>
<feature type="domain" description="Thioesterase" evidence="2">
    <location>
        <begin position="41"/>
        <end position="119"/>
    </location>
</feature>
<dbReference type="NCBIfam" id="TIGR00369">
    <property type="entry name" value="unchar_dom_1"/>
    <property type="match status" value="1"/>
</dbReference>